<proteinExistence type="predicted"/>
<accession>A0ACA9U640</accession>
<reference evidence="1" key="1">
    <citation type="submission" date="2020-04" db="EMBL/GenBank/DDBJ databases">
        <authorList>
            <person name="Broberg M."/>
        </authorList>
    </citation>
    <scope>NUCLEOTIDE SEQUENCE</scope>
</reference>
<keyword evidence="2" id="KW-1185">Reference proteome</keyword>
<comment type="caution">
    <text evidence="1">The sequence shown here is derived from an EMBL/GenBank/DDBJ whole genome shotgun (WGS) entry which is preliminary data.</text>
</comment>
<organism evidence="1 2">
    <name type="scientific">Clonostachys rosea f. rosea IK726</name>
    <dbReference type="NCBI Taxonomy" id="1349383"/>
    <lineage>
        <taxon>Eukaryota</taxon>
        <taxon>Fungi</taxon>
        <taxon>Dikarya</taxon>
        <taxon>Ascomycota</taxon>
        <taxon>Pezizomycotina</taxon>
        <taxon>Sordariomycetes</taxon>
        <taxon>Hypocreomycetidae</taxon>
        <taxon>Hypocreales</taxon>
        <taxon>Bionectriaceae</taxon>
        <taxon>Clonostachys</taxon>
    </lineage>
</organism>
<evidence type="ECO:0000313" key="1">
    <source>
        <dbReference type="EMBL" id="CAG9948537.1"/>
    </source>
</evidence>
<protein>
    <submittedName>
        <fullName evidence="1">Uncharacterized protein</fullName>
    </submittedName>
</protein>
<reference evidence="1" key="2">
    <citation type="submission" date="2021-10" db="EMBL/GenBank/DDBJ databases">
        <authorList>
            <person name="Piombo E."/>
        </authorList>
    </citation>
    <scope>NUCLEOTIDE SEQUENCE</scope>
</reference>
<dbReference type="EMBL" id="CADEHS020000024">
    <property type="protein sequence ID" value="CAG9948537.1"/>
    <property type="molecule type" value="Genomic_DNA"/>
</dbReference>
<dbReference type="Proteomes" id="UP000836387">
    <property type="component" value="Unassembled WGS sequence"/>
</dbReference>
<name>A0ACA9U640_BIOOC</name>
<gene>
    <name evidence="1" type="ORF">CRV2_00014076</name>
</gene>
<evidence type="ECO:0000313" key="2">
    <source>
        <dbReference type="Proteomes" id="UP000836387"/>
    </source>
</evidence>
<sequence length="404" mass="45149">MVQNFLGYGIELWGLMATGDIARLFAIDLLINPETRGTQDIHHVITAVASSSSIKSAERFISQHIAPRQSQAIACLAYSSYEEIVQDANVDIVYIASPHSHHFQNCMLAMEYNKPILCEKPLTVNANQAQKLYETAKQKNIFLMEAVWTRFFPLSIKVRQLIQDGEIGEVLRVYVDNSTGVDISKLGANHRYLDMGLAGGALLDIGIYPLIWVFQTMYHTREKSQRQKPSRVFGMLTYEKTSGTDQMVSAVVEFPASAPNGNTASHGIMATSMVLSNDPDDSRVSGATVRIQGLKGEIQVHGPVHRPEWIRIIHKTAKDGSVQGYESRDIHYDIPAGGHGMYWEADEAARCIRDGKIESFVIPWDESVTIMQVVDKIRAQAGYTYPEEIESTQYPLNLKKRTVS</sequence>